<dbReference type="SUPFAM" id="SSF54909">
    <property type="entry name" value="Dimeric alpha+beta barrel"/>
    <property type="match status" value="1"/>
</dbReference>
<dbReference type="PANTHER" id="PTHR30154:SF34">
    <property type="entry name" value="TRANSCRIPTIONAL REGULATOR AZLB"/>
    <property type="match status" value="1"/>
</dbReference>
<dbReference type="InterPro" id="IPR019888">
    <property type="entry name" value="Tscrpt_reg_AsnC-like"/>
</dbReference>
<accession>A0ABV9HWB4</accession>
<dbReference type="PRINTS" id="PR00033">
    <property type="entry name" value="HTHASNC"/>
</dbReference>
<dbReference type="Pfam" id="PF01037">
    <property type="entry name" value="AsnC_trans_reg"/>
    <property type="match status" value="1"/>
</dbReference>
<evidence type="ECO:0000313" key="5">
    <source>
        <dbReference type="EMBL" id="MFC4634451.1"/>
    </source>
</evidence>
<dbReference type="InterPro" id="IPR036390">
    <property type="entry name" value="WH_DNA-bd_sf"/>
</dbReference>
<dbReference type="Gene3D" id="1.10.10.10">
    <property type="entry name" value="Winged helix-like DNA-binding domain superfamily/Winged helix DNA-binding domain"/>
    <property type="match status" value="1"/>
</dbReference>
<evidence type="ECO:0000256" key="2">
    <source>
        <dbReference type="ARBA" id="ARBA00023125"/>
    </source>
</evidence>
<dbReference type="Proteomes" id="UP001596043">
    <property type="component" value="Unassembled WGS sequence"/>
</dbReference>
<dbReference type="SMART" id="SM00344">
    <property type="entry name" value="HTH_ASNC"/>
    <property type="match status" value="1"/>
</dbReference>
<organism evidence="5 6">
    <name type="scientific">Dokdonia ponticola</name>
    <dbReference type="NCBI Taxonomy" id="2041041"/>
    <lineage>
        <taxon>Bacteria</taxon>
        <taxon>Pseudomonadati</taxon>
        <taxon>Bacteroidota</taxon>
        <taxon>Flavobacteriia</taxon>
        <taxon>Flavobacteriales</taxon>
        <taxon>Flavobacteriaceae</taxon>
        <taxon>Dokdonia</taxon>
    </lineage>
</organism>
<keyword evidence="1" id="KW-0805">Transcription regulation</keyword>
<keyword evidence="2" id="KW-0238">DNA-binding</keyword>
<comment type="caution">
    <text evidence="5">The sequence shown here is derived from an EMBL/GenBank/DDBJ whole genome shotgun (WGS) entry which is preliminary data.</text>
</comment>
<dbReference type="PROSITE" id="PS50956">
    <property type="entry name" value="HTH_ASNC_2"/>
    <property type="match status" value="1"/>
</dbReference>
<dbReference type="SUPFAM" id="SSF46785">
    <property type="entry name" value="Winged helix' DNA-binding domain"/>
    <property type="match status" value="1"/>
</dbReference>
<keyword evidence="6" id="KW-1185">Reference proteome</keyword>
<feature type="domain" description="HTH asnC-type" evidence="4">
    <location>
        <begin position="2"/>
        <end position="63"/>
    </location>
</feature>
<dbReference type="PROSITE" id="PS00519">
    <property type="entry name" value="HTH_ASNC_1"/>
    <property type="match status" value="1"/>
</dbReference>
<proteinExistence type="predicted"/>
<dbReference type="InterPro" id="IPR036388">
    <property type="entry name" value="WH-like_DNA-bd_sf"/>
</dbReference>
<evidence type="ECO:0000313" key="6">
    <source>
        <dbReference type="Proteomes" id="UP001596043"/>
    </source>
</evidence>
<dbReference type="Gene3D" id="3.30.70.920">
    <property type="match status" value="1"/>
</dbReference>
<gene>
    <name evidence="5" type="ORF">ACFO3O_11070</name>
</gene>
<protein>
    <submittedName>
        <fullName evidence="5">Lrp/AsnC family transcriptional regulator</fullName>
    </submittedName>
</protein>
<dbReference type="PANTHER" id="PTHR30154">
    <property type="entry name" value="LEUCINE-RESPONSIVE REGULATORY PROTEIN"/>
    <property type="match status" value="1"/>
</dbReference>
<evidence type="ECO:0000256" key="1">
    <source>
        <dbReference type="ARBA" id="ARBA00023015"/>
    </source>
</evidence>
<dbReference type="InterPro" id="IPR019887">
    <property type="entry name" value="Tscrpt_reg_AsnC/Lrp_C"/>
</dbReference>
<name>A0ABV9HWB4_9FLAO</name>
<dbReference type="CDD" id="cd00090">
    <property type="entry name" value="HTH_ARSR"/>
    <property type="match status" value="1"/>
</dbReference>
<dbReference type="RefSeq" id="WP_379978720.1">
    <property type="nucleotide sequence ID" value="NZ_JBHSFV010000006.1"/>
</dbReference>
<dbReference type="InterPro" id="IPR019885">
    <property type="entry name" value="Tscrpt_reg_HTH_AsnC-type_CS"/>
</dbReference>
<keyword evidence="3" id="KW-0804">Transcription</keyword>
<dbReference type="InterPro" id="IPR000485">
    <property type="entry name" value="AsnC-type_HTH_dom"/>
</dbReference>
<sequence length="137" mass="15737">MVDSIDKKLLEILKENARLSFADLGRKINLSPSAVRERVQKMEDIGVIKKYSIQIDNQKIGYDIEAFILLKVFQGQLKYVIQQITKFPQITEAHRITGSQNIHLKVVLKNQLELQNLIDQLMSLGDTNTFLILSKIE</sequence>
<dbReference type="InterPro" id="IPR011008">
    <property type="entry name" value="Dimeric_a/b-barrel"/>
</dbReference>
<dbReference type="InterPro" id="IPR011991">
    <property type="entry name" value="ArsR-like_HTH"/>
</dbReference>
<reference evidence="6" key="1">
    <citation type="journal article" date="2019" name="Int. J. Syst. Evol. Microbiol.">
        <title>The Global Catalogue of Microorganisms (GCM) 10K type strain sequencing project: providing services to taxonomists for standard genome sequencing and annotation.</title>
        <authorList>
            <consortium name="The Broad Institute Genomics Platform"/>
            <consortium name="The Broad Institute Genome Sequencing Center for Infectious Disease"/>
            <person name="Wu L."/>
            <person name="Ma J."/>
        </authorList>
    </citation>
    <scope>NUCLEOTIDE SEQUENCE [LARGE SCALE GENOMIC DNA]</scope>
    <source>
        <strain evidence="6">YJ-61-S</strain>
    </source>
</reference>
<dbReference type="Pfam" id="PF13404">
    <property type="entry name" value="HTH_AsnC-type"/>
    <property type="match status" value="1"/>
</dbReference>
<evidence type="ECO:0000256" key="3">
    <source>
        <dbReference type="ARBA" id="ARBA00023163"/>
    </source>
</evidence>
<dbReference type="EMBL" id="JBHSFV010000006">
    <property type="protein sequence ID" value="MFC4634451.1"/>
    <property type="molecule type" value="Genomic_DNA"/>
</dbReference>
<evidence type="ECO:0000259" key="4">
    <source>
        <dbReference type="PROSITE" id="PS50956"/>
    </source>
</evidence>